<keyword evidence="6" id="KW-1185">Reference proteome</keyword>
<reference evidence="5 6" key="1">
    <citation type="submission" date="2016-04" db="EMBL/GenBank/DDBJ databases">
        <title>Draft genome of Fonsecaea erecta CBS 125763.</title>
        <authorList>
            <person name="Weiss V.A."/>
            <person name="Vicente V.A."/>
            <person name="Raittz R.T."/>
            <person name="Moreno L.F."/>
            <person name="De Souza E.M."/>
            <person name="Pedrosa F.O."/>
            <person name="Steffens M.B."/>
            <person name="Faoro H."/>
            <person name="Tadra-Sfeir M.Z."/>
            <person name="Najafzadeh M.J."/>
            <person name="Felipe M.S."/>
            <person name="Teixeira M."/>
            <person name="Sun J."/>
            <person name="Xi L."/>
            <person name="Gomes R."/>
            <person name="De Azevedo C.M."/>
            <person name="Salgado C.G."/>
            <person name="Da Silva M.B."/>
            <person name="Nascimento M.F."/>
            <person name="Queiroz-Telles F."/>
            <person name="Attili D.S."/>
            <person name="Gorbushina A."/>
        </authorList>
    </citation>
    <scope>NUCLEOTIDE SEQUENCE [LARGE SCALE GENOMIC DNA]</scope>
    <source>
        <strain evidence="5 6">CBS 125763</strain>
    </source>
</reference>
<dbReference type="Proteomes" id="UP000078343">
    <property type="component" value="Unassembled WGS sequence"/>
</dbReference>
<dbReference type="GO" id="GO:0006351">
    <property type="term" value="P:DNA-templated transcription"/>
    <property type="evidence" value="ECO:0007669"/>
    <property type="project" value="InterPro"/>
</dbReference>
<dbReference type="RefSeq" id="XP_018689744.1">
    <property type="nucleotide sequence ID" value="XM_018841063.1"/>
</dbReference>
<dbReference type="PANTHER" id="PTHR47424:SF6">
    <property type="entry name" value="PROLINE UTILIZATION TRANS-ACTIVATOR"/>
    <property type="match status" value="1"/>
</dbReference>
<dbReference type="PANTHER" id="PTHR47424">
    <property type="entry name" value="REGULATORY PROTEIN GAL4"/>
    <property type="match status" value="1"/>
</dbReference>
<accession>A0A178Z9B1</accession>
<dbReference type="GeneID" id="30013724"/>
<evidence type="ECO:0000259" key="4">
    <source>
        <dbReference type="SMART" id="SM00906"/>
    </source>
</evidence>
<dbReference type="CDD" id="cd12148">
    <property type="entry name" value="fungal_TF_MHR"/>
    <property type="match status" value="1"/>
</dbReference>
<dbReference type="GO" id="GO:0003677">
    <property type="term" value="F:DNA binding"/>
    <property type="evidence" value="ECO:0007669"/>
    <property type="project" value="InterPro"/>
</dbReference>
<keyword evidence="1" id="KW-0805">Transcription regulation</keyword>
<dbReference type="STRING" id="1367422.A0A178Z9B1"/>
<dbReference type="SMART" id="SM00906">
    <property type="entry name" value="Fungal_trans"/>
    <property type="match status" value="1"/>
</dbReference>
<evidence type="ECO:0000256" key="3">
    <source>
        <dbReference type="ARBA" id="ARBA00023242"/>
    </source>
</evidence>
<dbReference type="GO" id="GO:0008270">
    <property type="term" value="F:zinc ion binding"/>
    <property type="evidence" value="ECO:0007669"/>
    <property type="project" value="InterPro"/>
</dbReference>
<evidence type="ECO:0000256" key="1">
    <source>
        <dbReference type="ARBA" id="ARBA00023015"/>
    </source>
</evidence>
<protein>
    <recommendedName>
        <fullName evidence="4">Xylanolytic transcriptional activator regulatory domain-containing protein</fullName>
    </recommendedName>
</protein>
<organism evidence="5 6">
    <name type="scientific">Fonsecaea erecta</name>
    <dbReference type="NCBI Taxonomy" id="1367422"/>
    <lineage>
        <taxon>Eukaryota</taxon>
        <taxon>Fungi</taxon>
        <taxon>Dikarya</taxon>
        <taxon>Ascomycota</taxon>
        <taxon>Pezizomycotina</taxon>
        <taxon>Eurotiomycetes</taxon>
        <taxon>Chaetothyriomycetidae</taxon>
        <taxon>Chaetothyriales</taxon>
        <taxon>Herpotrichiellaceae</taxon>
        <taxon>Fonsecaea</taxon>
    </lineage>
</organism>
<keyword evidence="3" id="KW-0539">Nucleus</keyword>
<evidence type="ECO:0000313" key="6">
    <source>
        <dbReference type="Proteomes" id="UP000078343"/>
    </source>
</evidence>
<feature type="domain" description="Xylanolytic transcriptional activator regulatory" evidence="4">
    <location>
        <begin position="234"/>
        <end position="302"/>
    </location>
</feature>
<comment type="caution">
    <text evidence="5">The sequence shown here is derived from an EMBL/GenBank/DDBJ whole genome shotgun (WGS) entry which is preliminary data.</text>
</comment>
<keyword evidence="2" id="KW-0804">Transcription</keyword>
<name>A0A178Z9B1_9EURO</name>
<evidence type="ECO:0000313" key="5">
    <source>
        <dbReference type="EMBL" id="OAP56377.1"/>
    </source>
</evidence>
<dbReference type="Pfam" id="PF04082">
    <property type="entry name" value="Fungal_trans"/>
    <property type="match status" value="1"/>
</dbReference>
<dbReference type="AlphaFoldDB" id="A0A178Z9B1"/>
<dbReference type="InterPro" id="IPR007219">
    <property type="entry name" value="XnlR_reg_dom"/>
</dbReference>
<evidence type="ECO:0000256" key="2">
    <source>
        <dbReference type="ARBA" id="ARBA00023163"/>
    </source>
</evidence>
<dbReference type="EMBL" id="LVYI01000009">
    <property type="protein sequence ID" value="OAP56377.1"/>
    <property type="molecule type" value="Genomic_DNA"/>
</dbReference>
<proteinExistence type="predicted"/>
<dbReference type="InterPro" id="IPR051127">
    <property type="entry name" value="Fungal_SecMet_Regulators"/>
</dbReference>
<dbReference type="OrthoDB" id="3266505at2759"/>
<gene>
    <name evidence="5" type="ORF">AYL99_09556</name>
</gene>
<sequence>MYPGHGLEPYHFSTLSELFRQAVTQAMQHPHIEDDMSEVESARSGLNGKPVDDDARFLAAVSEAISPEDVSHYSTQPQFDEAPSRVRVSKFDDDPTLLCGALAKLPPYQESKLLTDIFFKYLESNWYYFDERWFRDLLVQIYQATPPKPQLRCTTVCLVFLVLALGGSFAHLDQSATASLVDHDHASEELPGSEFYSVANGLIPGVLAAISVESVQCCVLMGLYTLPMESGAHHYTYIGLAMRLSISLSLHLNKMDGQVTPQAREIRTRVFWTTRMSVMMGLPTMLQARDITAPLPKWTPDLDELHPQKIDRLIAFTKLTMALNKVTDASPVDETPGKFALACSTLEEWKRSLPVHLVTQDDTTLRVTAHLDIMYQMIWIYIGRGASLRLARERIRQLDGVSDPKLPMIPVSQKLSERCTDAACTIVEWIDLLRSRKRLAKFSHTDFHSCSSAIIALLLNEMRDPHMRYRSAIERGIEALRFMASGSQLAKDALRLVEGLHAGIQKSKGHNECTSHRQDESAAQDLYHQVAQSESLVANDTVEYAPADFATLDSMIFSDLEPSLLQYPDSDLALFGFHGFYSTFETCEYEGE</sequence>